<evidence type="ECO:0000256" key="3">
    <source>
        <dbReference type="ARBA" id="ARBA00023242"/>
    </source>
</evidence>
<dbReference type="OrthoDB" id="20582at2759"/>
<keyword evidence="4" id="KW-0175">Coiled coil</keyword>
<feature type="non-terminal residue" evidence="5">
    <location>
        <position position="148"/>
    </location>
</feature>
<dbReference type="Proteomes" id="UP000269721">
    <property type="component" value="Unassembled WGS sequence"/>
</dbReference>
<dbReference type="GO" id="GO:0000445">
    <property type="term" value="C:THO complex part of transcription export complex"/>
    <property type="evidence" value="ECO:0007669"/>
    <property type="project" value="TreeGrafter"/>
</dbReference>
<dbReference type="EMBL" id="KZ995115">
    <property type="protein sequence ID" value="RKO91334.1"/>
    <property type="molecule type" value="Genomic_DNA"/>
</dbReference>
<keyword evidence="6" id="KW-1185">Reference proteome</keyword>
<evidence type="ECO:0000256" key="2">
    <source>
        <dbReference type="ARBA" id="ARBA00008044"/>
    </source>
</evidence>
<keyword evidence="3" id="KW-0539">Nucleus</keyword>
<feature type="coiled-coil region" evidence="4">
    <location>
        <begin position="94"/>
        <end position="145"/>
    </location>
</feature>
<reference evidence="6" key="1">
    <citation type="journal article" date="2018" name="Nat. Microbiol.">
        <title>Leveraging single-cell genomics to expand the fungal tree of life.</title>
        <authorList>
            <person name="Ahrendt S.R."/>
            <person name="Quandt C.A."/>
            <person name="Ciobanu D."/>
            <person name="Clum A."/>
            <person name="Salamov A."/>
            <person name="Andreopoulos B."/>
            <person name="Cheng J.F."/>
            <person name="Woyke T."/>
            <person name="Pelin A."/>
            <person name="Henrissat B."/>
            <person name="Reynolds N.K."/>
            <person name="Benny G.L."/>
            <person name="Smith M.E."/>
            <person name="James T.Y."/>
            <person name="Grigoriev I.V."/>
        </authorList>
    </citation>
    <scope>NUCLEOTIDE SEQUENCE [LARGE SCALE GENOMIC DNA]</scope>
</reference>
<comment type="similarity">
    <text evidence="2">Belongs to the THOC5 family.</text>
</comment>
<dbReference type="AlphaFoldDB" id="A0A4P9WFC9"/>
<dbReference type="PANTHER" id="PTHR13375">
    <property type="entry name" value="FMS INTERACTING PROTEIN"/>
    <property type="match status" value="1"/>
</dbReference>
<comment type="subcellular location">
    <subcellularLocation>
        <location evidence="1">Nucleus</location>
    </subcellularLocation>
</comment>
<sequence length="148" mass="17221">ASTLFLKLQRLNRAGHALAKQSKTETLDAKQNMDRLHLSLQNLSYERAYLKKELAKCEDIETSYQNVELVSEDEFMRTAPAILSTEIDPHARMLNRLQFELDERKRLVDEEKELVAKRDALIKENKAKKAELENLDKDLEALVKVRVR</sequence>
<evidence type="ECO:0000256" key="1">
    <source>
        <dbReference type="ARBA" id="ARBA00004123"/>
    </source>
</evidence>
<dbReference type="GO" id="GO:0003729">
    <property type="term" value="F:mRNA binding"/>
    <property type="evidence" value="ECO:0007669"/>
    <property type="project" value="TreeGrafter"/>
</dbReference>
<evidence type="ECO:0000313" key="5">
    <source>
        <dbReference type="EMBL" id="RKO91334.1"/>
    </source>
</evidence>
<dbReference type="GO" id="GO:0006406">
    <property type="term" value="P:mRNA export from nucleus"/>
    <property type="evidence" value="ECO:0007669"/>
    <property type="project" value="TreeGrafter"/>
</dbReference>
<proteinExistence type="inferred from homology"/>
<gene>
    <name evidence="5" type="ORF">BDK51DRAFT_9115</name>
</gene>
<name>A0A4P9WFC9_9FUNG</name>
<organism evidence="5 6">
    <name type="scientific">Blyttiomyces helicus</name>
    <dbReference type="NCBI Taxonomy" id="388810"/>
    <lineage>
        <taxon>Eukaryota</taxon>
        <taxon>Fungi</taxon>
        <taxon>Fungi incertae sedis</taxon>
        <taxon>Chytridiomycota</taxon>
        <taxon>Chytridiomycota incertae sedis</taxon>
        <taxon>Chytridiomycetes</taxon>
        <taxon>Chytridiomycetes incertae sedis</taxon>
        <taxon>Blyttiomyces</taxon>
    </lineage>
</organism>
<dbReference type="Pfam" id="PF09766">
    <property type="entry name" value="FmiP_Thoc5"/>
    <property type="match status" value="1"/>
</dbReference>
<feature type="non-terminal residue" evidence="5">
    <location>
        <position position="1"/>
    </location>
</feature>
<evidence type="ECO:0000313" key="6">
    <source>
        <dbReference type="Proteomes" id="UP000269721"/>
    </source>
</evidence>
<dbReference type="PANTHER" id="PTHR13375:SF3">
    <property type="entry name" value="THO COMPLEX SUBUNIT 5 HOMOLOG"/>
    <property type="match status" value="1"/>
</dbReference>
<dbReference type="InterPro" id="IPR019163">
    <property type="entry name" value="THO_Thoc5"/>
</dbReference>
<protein>
    <submittedName>
        <fullName evidence="5">THO complex, subunit 5</fullName>
    </submittedName>
</protein>
<accession>A0A4P9WFC9</accession>
<evidence type="ECO:0000256" key="4">
    <source>
        <dbReference type="SAM" id="Coils"/>
    </source>
</evidence>